<keyword evidence="5" id="KW-0680">Restriction system</keyword>
<evidence type="ECO:0000256" key="2">
    <source>
        <dbReference type="ARBA" id="ARBA00011900"/>
    </source>
</evidence>
<dbReference type="PRINTS" id="PR00507">
    <property type="entry name" value="N12N6MTFRASE"/>
</dbReference>
<dbReference type="SUPFAM" id="SSF53335">
    <property type="entry name" value="S-adenosyl-L-methionine-dependent methyltransferases"/>
    <property type="match status" value="1"/>
</dbReference>
<comment type="catalytic activity">
    <reaction evidence="6">
        <text>a 2'-deoxyadenosine in DNA + S-adenosyl-L-methionine = an N(6)-methyl-2'-deoxyadenosine in DNA + S-adenosyl-L-homocysteine + H(+)</text>
        <dbReference type="Rhea" id="RHEA:15197"/>
        <dbReference type="Rhea" id="RHEA-COMP:12418"/>
        <dbReference type="Rhea" id="RHEA-COMP:12419"/>
        <dbReference type="ChEBI" id="CHEBI:15378"/>
        <dbReference type="ChEBI" id="CHEBI:57856"/>
        <dbReference type="ChEBI" id="CHEBI:59789"/>
        <dbReference type="ChEBI" id="CHEBI:90615"/>
        <dbReference type="ChEBI" id="CHEBI:90616"/>
        <dbReference type="EC" id="2.1.1.72"/>
    </reaction>
</comment>
<evidence type="ECO:0000256" key="1">
    <source>
        <dbReference type="ARBA" id="ARBA00006594"/>
    </source>
</evidence>
<comment type="caution">
    <text evidence="8">The sequence shown here is derived from an EMBL/GenBank/DDBJ whole genome shotgun (WGS) entry which is preliminary data.</text>
</comment>
<dbReference type="GO" id="GO:0032259">
    <property type="term" value="P:methylation"/>
    <property type="evidence" value="ECO:0007669"/>
    <property type="project" value="UniProtKB-KW"/>
</dbReference>
<dbReference type="InterPro" id="IPR029063">
    <property type="entry name" value="SAM-dependent_MTases_sf"/>
</dbReference>
<dbReference type="Gene3D" id="3.40.50.150">
    <property type="entry name" value="Vaccinia Virus protein VP39"/>
    <property type="match status" value="1"/>
</dbReference>
<proteinExistence type="inferred from homology"/>
<evidence type="ECO:0000256" key="4">
    <source>
        <dbReference type="ARBA" id="ARBA00022679"/>
    </source>
</evidence>
<dbReference type="InterPro" id="IPR050953">
    <property type="entry name" value="N4_N6_ade-DNA_methylase"/>
</dbReference>
<dbReference type="InterPro" id="IPR002052">
    <property type="entry name" value="DNA_methylase_N6_adenine_CS"/>
</dbReference>
<dbReference type="RefSeq" id="WP_146397217.1">
    <property type="nucleotide sequence ID" value="NZ_SJPJ01000001.1"/>
</dbReference>
<organism evidence="8 9">
    <name type="scientific">Novipirellula herctigrandis</name>
    <dbReference type="NCBI Taxonomy" id="2527986"/>
    <lineage>
        <taxon>Bacteria</taxon>
        <taxon>Pseudomonadati</taxon>
        <taxon>Planctomycetota</taxon>
        <taxon>Planctomycetia</taxon>
        <taxon>Pirellulales</taxon>
        <taxon>Pirellulaceae</taxon>
        <taxon>Novipirellula</taxon>
    </lineage>
</organism>
<keyword evidence="4 8" id="KW-0808">Transferase</keyword>
<dbReference type="EMBL" id="SJPJ01000001">
    <property type="protein sequence ID" value="TWT81339.1"/>
    <property type="molecule type" value="Genomic_DNA"/>
</dbReference>
<name>A0A5C5Z1X0_9BACT</name>
<dbReference type="EC" id="2.1.1.72" evidence="2"/>
<dbReference type="OrthoDB" id="249114at2"/>
<evidence type="ECO:0000313" key="8">
    <source>
        <dbReference type="EMBL" id="TWT81339.1"/>
    </source>
</evidence>
<dbReference type="GO" id="GO:0008170">
    <property type="term" value="F:N-methyltransferase activity"/>
    <property type="evidence" value="ECO:0007669"/>
    <property type="project" value="InterPro"/>
</dbReference>
<accession>A0A5C5Z1X0</accession>
<dbReference type="Proteomes" id="UP000315010">
    <property type="component" value="Unassembled WGS sequence"/>
</dbReference>
<feature type="domain" description="DNA methylase adenine-specific" evidence="7">
    <location>
        <begin position="296"/>
        <end position="560"/>
    </location>
</feature>
<evidence type="ECO:0000313" key="9">
    <source>
        <dbReference type="Proteomes" id="UP000315010"/>
    </source>
</evidence>
<evidence type="ECO:0000256" key="6">
    <source>
        <dbReference type="ARBA" id="ARBA00047942"/>
    </source>
</evidence>
<dbReference type="GO" id="GO:0009307">
    <property type="term" value="P:DNA restriction-modification system"/>
    <property type="evidence" value="ECO:0007669"/>
    <property type="project" value="UniProtKB-KW"/>
</dbReference>
<dbReference type="Pfam" id="PF02384">
    <property type="entry name" value="N6_Mtase"/>
    <property type="match status" value="1"/>
</dbReference>
<reference evidence="8 9" key="1">
    <citation type="submission" date="2019-02" db="EMBL/GenBank/DDBJ databases">
        <title>Deep-cultivation of Planctomycetes and their phenomic and genomic characterization uncovers novel biology.</title>
        <authorList>
            <person name="Wiegand S."/>
            <person name="Jogler M."/>
            <person name="Boedeker C."/>
            <person name="Pinto D."/>
            <person name="Vollmers J."/>
            <person name="Rivas-Marin E."/>
            <person name="Kohn T."/>
            <person name="Peeters S.H."/>
            <person name="Heuer A."/>
            <person name="Rast P."/>
            <person name="Oberbeckmann S."/>
            <person name="Bunk B."/>
            <person name="Jeske O."/>
            <person name="Meyerdierks A."/>
            <person name="Storesund J.E."/>
            <person name="Kallscheuer N."/>
            <person name="Luecker S."/>
            <person name="Lage O.M."/>
            <person name="Pohl T."/>
            <person name="Merkel B.J."/>
            <person name="Hornburger P."/>
            <person name="Mueller R.-W."/>
            <person name="Bruemmer F."/>
            <person name="Labrenz M."/>
            <person name="Spormann A.M."/>
            <person name="Op Den Camp H."/>
            <person name="Overmann J."/>
            <person name="Amann R."/>
            <person name="Jetten M.S.M."/>
            <person name="Mascher T."/>
            <person name="Medema M.H."/>
            <person name="Devos D.P."/>
            <person name="Kaster A.-K."/>
            <person name="Ovreas L."/>
            <person name="Rohde M."/>
            <person name="Galperin M.Y."/>
            <person name="Jogler C."/>
        </authorList>
    </citation>
    <scope>NUCLEOTIDE SEQUENCE [LARGE SCALE GENOMIC DNA]</scope>
    <source>
        <strain evidence="8 9">CA13</strain>
    </source>
</reference>
<keyword evidence="3 8" id="KW-0489">Methyltransferase</keyword>
<evidence type="ECO:0000256" key="5">
    <source>
        <dbReference type="ARBA" id="ARBA00022747"/>
    </source>
</evidence>
<protein>
    <recommendedName>
        <fullName evidence="2">site-specific DNA-methyltransferase (adenine-specific)</fullName>
        <ecNumber evidence="2">2.1.1.72</ecNumber>
    </recommendedName>
</protein>
<dbReference type="PANTHER" id="PTHR33841">
    <property type="entry name" value="DNA METHYLTRANSFERASE YEEA-RELATED"/>
    <property type="match status" value="1"/>
</dbReference>
<dbReference type="GO" id="GO:0003677">
    <property type="term" value="F:DNA binding"/>
    <property type="evidence" value="ECO:0007669"/>
    <property type="project" value="InterPro"/>
</dbReference>
<comment type="similarity">
    <text evidence="1">Belongs to the N(4)/N(6)-methyltransferase family.</text>
</comment>
<evidence type="ECO:0000256" key="3">
    <source>
        <dbReference type="ARBA" id="ARBA00022603"/>
    </source>
</evidence>
<dbReference type="AlphaFoldDB" id="A0A5C5Z1X0"/>
<dbReference type="PANTHER" id="PTHR33841:SF1">
    <property type="entry name" value="DNA METHYLTRANSFERASE A"/>
    <property type="match status" value="1"/>
</dbReference>
<keyword evidence="9" id="KW-1185">Reference proteome</keyword>
<dbReference type="PROSITE" id="PS00092">
    <property type="entry name" value="N6_MTASE"/>
    <property type="match status" value="1"/>
</dbReference>
<evidence type="ECO:0000259" key="7">
    <source>
        <dbReference type="Pfam" id="PF02384"/>
    </source>
</evidence>
<dbReference type="GO" id="GO:0009007">
    <property type="term" value="F:site-specific DNA-methyltransferase (adenine-specific) activity"/>
    <property type="evidence" value="ECO:0007669"/>
    <property type="project" value="UniProtKB-EC"/>
</dbReference>
<gene>
    <name evidence="8" type="ORF">CA13_27910</name>
</gene>
<sequence>MSSSNTSTWIDQFGLQHRDAPEFFVDESSLAGDVPQAHLLHRGFDDLDLDGILCTGNSPLVYFRCLNISDAETEAKLYRDFWHHGGAPVLVVITNDSVHVYSGLTRPDTSENRAGLVETLDRVSDDLPALLLSIESGHYFHQNRKSFNPDQRVDRALLSNLNDTRQQLNDLSQRDIPDQVLDSLLCRLVFTAYLFDRGVIGGDYLASIDVPDCEHLRDVLGIHPTGQAKAALYKLFERLAVDFNGDLFADNLTVESRYIVNKHIEVLSAFFHGTSVKTGQQSFWPYDFGRIPIETVSAIYERFLTESDKQKGAFYTPRFLAEVVLDVALEKMPNLIGKTFFDPACGSGIFLVGLFNRLAQQWREVNPRARNNTIARELMSLIQESLFGVDVNPTACRIAAFSLYLAYLDQLSPRDIQQLQEKGRALPKLVTDSDTQRNITCIDFFKESSSIPTNASLVIGNPPWGDIAGPETLAGQWCSRNDVRLPNNQIASAFIRKAARHTENGGVVCVVLPAGVLFNNSGKAIQFQRDWIESHSLQCVLNLADYQRFLFEAAGFPAIVVRYNPAEPNLKAHRINYWSPKSDWSVTKAEVIRIAEQDCITLHQSQVVEDLASLDAPQVWKRHFWATPRDRRLLDRLSDLPRLRDNVRQVREKSDKRWIIGEGFQPLGPGDDPAESKQVELDSTVFVEATNDQFNLFMTVADCDNLGSKSVTVRQRSGVSTQVFNAPHTLFTAGFSKVVFLDFSASFRHSVKGIQGPKQDADLLKFLTVYLKSKLARYFLFHGSASWGVSRARIYDEELLKLPFPFPETHFGPQSANSIIESVCDVFAQFQAKLLSFPGSKKQLVKEAMVRFDELVFDYFDIADTERDLINETISISIPSTRPTRSRLNVPTVKTSSPQQREAYLARVCDLLNDWSARGDSGVRGQVLISADSGIGLAVLEKVDRSQITTPMPSESTSIVETLDRLRQIATKQHGAIELVRGIKVFDGNKLYIVKPLEQRNWTLTSAMNDADEIAGSLLMQSAEQPA</sequence>
<dbReference type="InterPro" id="IPR003356">
    <property type="entry name" value="DNA_methylase_A-5"/>
</dbReference>